<dbReference type="EMBL" id="LAZR01001000">
    <property type="protein sequence ID" value="KKN52872.1"/>
    <property type="molecule type" value="Genomic_DNA"/>
</dbReference>
<reference evidence="1" key="1">
    <citation type="journal article" date="2015" name="Nature">
        <title>Complex archaea that bridge the gap between prokaryotes and eukaryotes.</title>
        <authorList>
            <person name="Spang A."/>
            <person name="Saw J.H."/>
            <person name="Jorgensen S.L."/>
            <person name="Zaremba-Niedzwiedzka K."/>
            <person name="Martijn J."/>
            <person name="Lind A.E."/>
            <person name="van Eijk R."/>
            <person name="Schleper C."/>
            <person name="Guy L."/>
            <person name="Ettema T.J."/>
        </authorList>
    </citation>
    <scope>NUCLEOTIDE SEQUENCE</scope>
</reference>
<dbReference type="AlphaFoldDB" id="A0A0F9RSQ3"/>
<protein>
    <submittedName>
        <fullName evidence="1">Uncharacterized protein</fullName>
    </submittedName>
</protein>
<comment type="caution">
    <text evidence="1">The sequence shown here is derived from an EMBL/GenBank/DDBJ whole genome shotgun (WGS) entry which is preliminary data.</text>
</comment>
<evidence type="ECO:0000313" key="1">
    <source>
        <dbReference type="EMBL" id="KKN52872.1"/>
    </source>
</evidence>
<accession>A0A0F9RSQ3</accession>
<gene>
    <name evidence="1" type="ORF">LCGC14_0608080</name>
</gene>
<sequence length="95" mass="10662">MLIIVYNIHTISSLNINQVVKMTVNWQTVFVAAKTQLNADYSINFTAVVKTIDELINECAQCIIGLRKSCKKVTVTALYNKAMASRVDLIKLKLD</sequence>
<organism evidence="1">
    <name type="scientific">marine sediment metagenome</name>
    <dbReference type="NCBI Taxonomy" id="412755"/>
    <lineage>
        <taxon>unclassified sequences</taxon>
        <taxon>metagenomes</taxon>
        <taxon>ecological metagenomes</taxon>
    </lineage>
</organism>
<proteinExistence type="predicted"/>
<name>A0A0F9RSQ3_9ZZZZ</name>